<sequence length="162" mass="18323">MQGVKPGLVNNMVIISARPRGRRLIEGIRSNLYRGVTSPLPVPATLNVRVVYQDIPADLAPMITAMAISMAISMMYLWLTPCSGLFRRKNSNITTLSLETSLDMAQKIENSTKEQSTCTEWHRLRHPALPQPNLERSVTPRHRPLLRIWPKGFSDHAIRQLT</sequence>
<proteinExistence type="predicted"/>
<gene>
    <name evidence="2" type="ORF">N1851_000061</name>
</gene>
<organism evidence="2 3">
    <name type="scientific">Merluccius polli</name>
    <name type="common">Benguela hake</name>
    <name type="synonym">Merluccius cadenati</name>
    <dbReference type="NCBI Taxonomy" id="89951"/>
    <lineage>
        <taxon>Eukaryota</taxon>
        <taxon>Metazoa</taxon>
        <taxon>Chordata</taxon>
        <taxon>Craniata</taxon>
        <taxon>Vertebrata</taxon>
        <taxon>Euteleostomi</taxon>
        <taxon>Actinopterygii</taxon>
        <taxon>Neopterygii</taxon>
        <taxon>Teleostei</taxon>
        <taxon>Neoteleostei</taxon>
        <taxon>Acanthomorphata</taxon>
        <taxon>Zeiogadaria</taxon>
        <taxon>Gadariae</taxon>
        <taxon>Gadiformes</taxon>
        <taxon>Gadoidei</taxon>
        <taxon>Merlucciidae</taxon>
        <taxon>Merluccius</taxon>
    </lineage>
</organism>
<dbReference type="EMBL" id="JAOPHQ010000001">
    <property type="protein sequence ID" value="KAK0156629.1"/>
    <property type="molecule type" value="Genomic_DNA"/>
</dbReference>
<keyword evidence="1" id="KW-1133">Transmembrane helix</keyword>
<dbReference type="AlphaFoldDB" id="A0AA47ND27"/>
<name>A0AA47ND27_MERPO</name>
<comment type="caution">
    <text evidence="2">The sequence shown here is derived from an EMBL/GenBank/DDBJ whole genome shotgun (WGS) entry which is preliminary data.</text>
</comment>
<protein>
    <submittedName>
        <fullName evidence="2">Uncharacterized protein</fullName>
    </submittedName>
</protein>
<evidence type="ECO:0000313" key="2">
    <source>
        <dbReference type="EMBL" id="KAK0156629.1"/>
    </source>
</evidence>
<keyword evidence="1" id="KW-0812">Transmembrane</keyword>
<evidence type="ECO:0000256" key="1">
    <source>
        <dbReference type="SAM" id="Phobius"/>
    </source>
</evidence>
<dbReference type="Proteomes" id="UP001174136">
    <property type="component" value="Unassembled WGS sequence"/>
</dbReference>
<reference evidence="2" key="1">
    <citation type="journal article" date="2023" name="Front. Mar. Sci.">
        <title>A new Merluccius polli reference genome to investigate the effects of global change in West African waters.</title>
        <authorList>
            <person name="Mateo J.L."/>
            <person name="Blanco-Fernandez C."/>
            <person name="Garcia-Vazquez E."/>
            <person name="Machado-Schiaffino G."/>
        </authorList>
    </citation>
    <scope>NUCLEOTIDE SEQUENCE</scope>
    <source>
        <strain evidence="2">C29</strain>
        <tissue evidence="2">Fin</tissue>
    </source>
</reference>
<evidence type="ECO:0000313" key="3">
    <source>
        <dbReference type="Proteomes" id="UP001174136"/>
    </source>
</evidence>
<keyword evidence="3" id="KW-1185">Reference proteome</keyword>
<feature type="transmembrane region" description="Helical" evidence="1">
    <location>
        <begin position="59"/>
        <end position="79"/>
    </location>
</feature>
<keyword evidence="1" id="KW-0472">Membrane</keyword>
<accession>A0AA47ND27</accession>